<organism evidence="7 8">
    <name type="scientific">Periconia macrospinosa</name>
    <dbReference type="NCBI Taxonomy" id="97972"/>
    <lineage>
        <taxon>Eukaryota</taxon>
        <taxon>Fungi</taxon>
        <taxon>Dikarya</taxon>
        <taxon>Ascomycota</taxon>
        <taxon>Pezizomycotina</taxon>
        <taxon>Dothideomycetes</taxon>
        <taxon>Pleosporomycetidae</taxon>
        <taxon>Pleosporales</taxon>
        <taxon>Massarineae</taxon>
        <taxon>Periconiaceae</taxon>
        <taxon>Periconia</taxon>
    </lineage>
</organism>
<sequence length="630" mass="71220">MVVQLQQRVNQHEARIAELEHLDARPRKSPRLSTYFLPTTSGPLVSENEGESSIRNNPESTQSPQLFNNSIQDLELGAPIATLRSLGALSDGRDRVREFAHRNTNRSLADPIESGILTEFEASRAFDIYFEYCHPWAPVLSQKIRSLGNRLRETSPTLFLAIVAIGARFWHEDGANNDAVYLNPIDPLGMHPRYFDIVNLLDSSISRLLLRPCAEDASLSTVLSLLLYLQWMPYDYVRPDQERSQTSVRTRYNEMSTWLVFGLVLRYAGFCGLEQRVTDSFQDDATAAVATPEDLDIMRVWLNMVTYDCNLTLTSGMPASLDPRPMSMRAYRFCSHPAAQEPGDVRYAAMVDLACIIQSVRHQKNSITERNQVLAVIGEANGKFDTWQRRWFDRLESTKLQQTQMPFTSARWYRLALNSSLLRAVLSQTRLEMLPLPSWATQPMTVSLTAASQILLSISKSSFESVAGLESLRPSSFPQGVFLLNPEARRSLHHAVDSTWISYTFAITFLVLCYLRKIIDDDLQLCASLQSSSPLATVWPAKPRYASILHRLSRLALEIFGGNEQVSSFRPDNDYTTVVQNATSLILDAATEAQPTMPRPENLSSLQSFFDLMEDPTWDWGIPFAEEQTE</sequence>
<gene>
    <name evidence="7" type="ORF">DM02DRAFT_647686</name>
</gene>
<dbReference type="GO" id="GO:0005634">
    <property type="term" value="C:nucleus"/>
    <property type="evidence" value="ECO:0007669"/>
    <property type="project" value="UniProtKB-SubCell"/>
</dbReference>
<proteinExistence type="predicted"/>
<name>A0A2V1EFQ8_9PLEO</name>
<dbReference type="PANTHER" id="PTHR31845">
    <property type="entry name" value="FINGER DOMAIN PROTEIN, PUTATIVE-RELATED"/>
    <property type="match status" value="1"/>
</dbReference>
<dbReference type="STRING" id="97972.A0A2V1EFQ8"/>
<keyword evidence="8" id="KW-1185">Reference proteome</keyword>
<evidence type="ECO:0000256" key="6">
    <source>
        <dbReference type="SAM" id="MobiDB-lite"/>
    </source>
</evidence>
<feature type="compositionally biased region" description="Polar residues" evidence="6">
    <location>
        <begin position="51"/>
        <end position="64"/>
    </location>
</feature>
<evidence type="ECO:0000256" key="3">
    <source>
        <dbReference type="ARBA" id="ARBA00023125"/>
    </source>
</evidence>
<keyword evidence="4" id="KW-0804">Transcription</keyword>
<dbReference type="InterPro" id="IPR051089">
    <property type="entry name" value="prtT"/>
</dbReference>
<keyword evidence="5" id="KW-0539">Nucleus</keyword>
<comment type="subcellular location">
    <subcellularLocation>
        <location evidence="1">Nucleus</location>
    </subcellularLocation>
</comment>
<evidence type="ECO:0000256" key="1">
    <source>
        <dbReference type="ARBA" id="ARBA00004123"/>
    </source>
</evidence>
<dbReference type="AlphaFoldDB" id="A0A2V1EFQ8"/>
<dbReference type="GO" id="GO:0000976">
    <property type="term" value="F:transcription cis-regulatory region binding"/>
    <property type="evidence" value="ECO:0007669"/>
    <property type="project" value="TreeGrafter"/>
</dbReference>
<dbReference type="OrthoDB" id="4454541at2759"/>
<keyword evidence="2" id="KW-0805">Transcription regulation</keyword>
<dbReference type="CDD" id="cd12148">
    <property type="entry name" value="fungal_TF_MHR"/>
    <property type="match status" value="1"/>
</dbReference>
<dbReference type="EMBL" id="KZ805300">
    <property type="protein sequence ID" value="PVI08320.1"/>
    <property type="molecule type" value="Genomic_DNA"/>
</dbReference>
<evidence type="ECO:0000256" key="4">
    <source>
        <dbReference type="ARBA" id="ARBA00023163"/>
    </source>
</evidence>
<accession>A0A2V1EFQ8</accession>
<evidence type="ECO:0000256" key="5">
    <source>
        <dbReference type="ARBA" id="ARBA00023242"/>
    </source>
</evidence>
<dbReference type="PANTHER" id="PTHR31845:SF17">
    <property type="entry name" value="ZN(II)2CYS6 TRANSCRIPTION FACTOR (EUROFUNG)"/>
    <property type="match status" value="1"/>
</dbReference>
<evidence type="ECO:0008006" key="9">
    <source>
        <dbReference type="Google" id="ProtNLM"/>
    </source>
</evidence>
<evidence type="ECO:0000313" key="8">
    <source>
        <dbReference type="Proteomes" id="UP000244855"/>
    </source>
</evidence>
<reference evidence="7 8" key="1">
    <citation type="journal article" date="2018" name="Sci. Rep.">
        <title>Comparative genomics provides insights into the lifestyle and reveals functional heterogeneity of dark septate endophytic fungi.</title>
        <authorList>
            <person name="Knapp D.G."/>
            <person name="Nemeth J.B."/>
            <person name="Barry K."/>
            <person name="Hainaut M."/>
            <person name="Henrissat B."/>
            <person name="Johnson J."/>
            <person name="Kuo A."/>
            <person name="Lim J.H.P."/>
            <person name="Lipzen A."/>
            <person name="Nolan M."/>
            <person name="Ohm R.A."/>
            <person name="Tamas L."/>
            <person name="Grigoriev I.V."/>
            <person name="Spatafora J.W."/>
            <person name="Nagy L.G."/>
            <person name="Kovacs G.M."/>
        </authorList>
    </citation>
    <scope>NUCLEOTIDE SEQUENCE [LARGE SCALE GENOMIC DNA]</scope>
    <source>
        <strain evidence="7 8">DSE2036</strain>
    </source>
</reference>
<evidence type="ECO:0000313" key="7">
    <source>
        <dbReference type="EMBL" id="PVI08320.1"/>
    </source>
</evidence>
<dbReference type="Proteomes" id="UP000244855">
    <property type="component" value="Unassembled WGS sequence"/>
</dbReference>
<feature type="region of interest" description="Disordered" evidence="6">
    <location>
        <begin position="36"/>
        <end position="64"/>
    </location>
</feature>
<keyword evidence="3" id="KW-0238">DNA-binding</keyword>
<evidence type="ECO:0000256" key="2">
    <source>
        <dbReference type="ARBA" id="ARBA00023015"/>
    </source>
</evidence>
<dbReference type="GO" id="GO:0000981">
    <property type="term" value="F:DNA-binding transcription factor activity, RNA polymerase II-specific"/>
    <property type="evidence" value="ECO:0007669"/>
    <property type="project" value="TreeGrafter"/>
</dbReference>
<protein>
    <recommendedName>
        <fullName evidence="9">Transcription factor domain-containing protein</fullName>
    </recommendedName>
</protein>